<dbReference type="GO" id="GO:0019323">
    <property type="term" value="P:pentose catabolic process"/>
    <property type="evidence" value="ECO:0007669"/>
    <property type="project" value="UniProtKB-UniRule"/>
</dbReference>
<dbReference type="PANTHER" id="PTHR11749">
    <property type="entry name" value="RIBULOSE-5-PHOSPHATE-3-EPIMERASE"/>
    <property type="match status" value="1"/>
</dbReference>
<dbReference type="PROSITE" id="PS01086">
    <property type="entry name" value="RIBUL_P_3_EPIMER_2"/>
    <property type="match status" value="1"/>
</dbReference>
<dbReference type="Proteomes" id="UP000886751">
    <property type="component" value="Unassembled WGS sequence"/>
</dbReference>
<evidence type="ECO:0000256" key="13">
    <source>
        <dbReference type="PIRSR" id="PIRSR001461-2"/>
    </source>
</evidence>
<evidence type="ECO:0000313" key="15">
    <source>
        <dbReference type="EMBL" id="HIX94485.1"/>
    </source>
</evidence>
<feature type="binding site" evidence="14">
    <location>
        <position position="178"/>
    </location>
    <ligand>
        <name>substrate</name>
    </ligand>
</feature>
<comment type="pathway">
    <text evidence="10">Carbohydrate degradation.</text>
</comment>
<dbReference type="InterPro" id="IPR013785">
    <property type="entry name" value="Aldolase_TIM"/>
</dbReference>
<feature type="binding site" evidence="10 14">
    <location>
        <begin position="143"/>
        <end position="146"/>
    </location>
    <ligand>
        <name>substrate</name>
    </ligand>
</feature>
<dbReference type="InterPro" id="IPR000056">
    <property type="entry name" value="Ribul_P_3_epim-like"/>
</dbReference>
<dbReference type="Pfam" id="PF00834">
    <property type="entry name" value="Ribul_P_3_epim"/>
    <property type="match status" value="1"/>
</dbReference>
<evidence type="ECO:0000256" key="2">
    <source>
        <dbReference type="ARBA" id="ARBA00001936"/>
    </source>
</evidence>
<evidence type="ECO:0000256" key="14">
    <source>
        <dbReference type="PIRSR" id="PIRSR001461-3"/>
    </source>
</evidence>
<keyword evidence="8 10" id="KW-0479">Metal-binding</keyword>
<comment type="cofactor">
    <cofactor evidence="10 13">
        <name>a divalent metal cation</name>
        <dbReference type="ChEBI" id="CHEBI:60240"/>
    </cofactor>
    <text evidence="10 13">Binds 1 divalent metal cation per subunit.</text>
</comment>
<feature type="active site" description="Proton acceptor" evidence="10 12">
    <location>
        <position position="34"/>
    </location>
</feature>
<protein>
    <recommendedName>
        <fullName evidence="7 10">Ribulose-phosphate 3-epimerase</fullName>
        <ecNumber evidence="7 10">5.1.3.1</ecNumber>
    </recommendedName>
</protein>
<gene>
    <name evidence="10 15" type="primary">rpe</name>
    <name evidence="15" type="ORF">H9846_03400</name>
</gene>
<keyword evidence="13" id="KW-0464">Manganese</keyword>
<dbReference type="FunFam" id="3.20.20.70:FF:000004">
    <property type="entry name" value="Ribulose-phosphate 3-epimerase"/>
    <property type="match status" value="1"/>
</dbReference>
<dbReference type="GO" id="GO:0004750">
    <property type="term" value="F:D-ribulose-phosphate 3-epimerase activity"/>
    <property type="evidence" value="ECO:0007669"/>
    <property type="project" value="UniProtKB-UniRule"/>
</dbReference>
<reference evidence="15" key="2">
    <citation type="submission" date="2021-04" db="EMBL/GenBank/DDBJ databases">
        <authorList>
            <person name="Gilroy R."/>
        </authorList>
    </citation>
    <scope>NUCLEOTIDE SEQUENCE</scope>
    <source>
        <strain evidence="15">ChiHecec2B26-7398</strain>
    </source>
</reference>
<evidence type="ECO:0000256" key="7">
    <source>
        <dbReference type="ARBA" id="ARBA00013188"/>
    </source>
</evidence>
<name>A0A9D1Y324_9FIRM</name>
<dbReference type="Gene3D" id="3.20.20.70">
    <property type="entry name" value="Aldolase class I"/>
    <property type="match status" value="1"/>
</dbReference>
<evidence type="ECO:0000256" key="1">
    <source>
        <dbReference type="ARBA" id="ARBA00001782"/>
    </source>
</evidence>
<evidence type="ECO:0000256" key="11">
    <source>
        <dbReference type="PIRNR" id="PIRNR001461"/>
    </source>
</evidence>
<comment type="similarity">
    <text evidence="6 10 11">Belongs to the ribulose-phosphate 3-epimerase family.</text>
</comment>
<dbReference type="PROSITE" id="PS01085">
    <property type="entry name" value="RIBUL_P_3_EPIMER_1"/>
    <property type="match status" value="1"/>
</dbReference>
<feature type="binding site" evidence="10 13">
    <location>
        <position position="66"/>
    </location>
    <ligand>
        <name>a divalent metal cation</name>
        <dbReference type="ChEBI" id="CHEBI:60240"/>
    </ligand>
</feature>
<dbReference type="GO" id="GO:0006098">
    <property type="term" value="P:pentose-phosphate shunt"/>
    <property type="evidence" value="ECO:0007669"/>
    <property type="project" value="UniProtKB-UniRule"/>
</dbReference>
<feature type="binding site" evidence="10 13">
    <location>
        <position position="34"/>
    </location>
    <ligand>
        <name>a divalent metal cation</name>
        <dbReference type="ChEBI" id="CHEBI:60240"/>
    </ligand>
</feature>
<dbReference type="EMBL" id="DXEI01000054">
    <property type="protein sequence ID" value="HIX94485.1"/>
    <property type="molecule type" value="Genomic_DNA"/>
</dbReference>
<comment type="cofactor">
    <cofactor evidence="4">
        <name>Zn(2+)</name>
        <dbReference type="ChEBI" id="CHEBI:29105"/>
    </cofactor>
</comment>
<feature type="binding site" evidence="10 14">
    <location>
        <position position="7"/>
    </location>
    <ligand>
        <name>substrate</name>
    </ligand>
</feature>
<dbReference type="NCBIfam" id="TIGR01163">
    <property type="entry name" value="rpe"/>
    <property type="match status" value="1"/>
</dbReference>
<comment type="caution">
    <text evidence="10">Lacks conserved residue(s) required for the propagation of feature annotation.</text>
</comment>
<dbReference type="CDD" id="cd00429">
    <property type="entry name" value="RPE"/>
    <property type="match status" value="1"/>
</dbReference>
<comment type="cofactor">
    <cofactor evidence="2">
        <name>Mn(2+)</name>
        <dbReference type="ChEBI" id="CHEBI:29035"/>
    </cofactor>
</comment>
<sequence length="218" mass="23053">MTKIAASILSADFANLQRDCTRLMDEGVDVLHFDVMDGHFVPNISYGAPVLRSLHAALPDVFYDVHLMISDPARYAADFARAGAGLITFHLEAVPDTVEEVVAAIRATGCQVGLSIRPGTPVEAVYPYLGVVDLILVMSVEPGFGGQKFLPAAVQRLAALDAERRRRGCTTLLEVDGGINAETGPLCVQAGADWLVAGNSLFGAKDPAAVVRALHGLA</sequence>
<comment type="function">
    <text evidence="10">Catalyzes the reversible epimerization of D-ribulose 5-phosphate to D-xylulose 5-phosphate.</text>
</comment>
<feature type="binding site" evidence="10 14">
    <location>
        <position position="66"/>
    </location>
    <ligand>
        <name>substrate</name>
    </ligand>
</feature>
<evidence type="ECO:0000256" key="12">
    <source>
        <dbReference type="PIRSR" id="PIRSR001461-1"/>
    </source>
</evidence>
<evidence type="ECO:0000256" key="9">
    <source>
        <dbReference type="ARBA" id="ARBA00023235"/>
    </source>
</evidence>
<dbReference type="GO" id="GO:0005737">
    <property type="term" value="C:cytoplasm"/>
    <property type="evidence" value="ECO:0007669"/>
    <property type="project" value="UniProtKB-ARBA"/>
</dbReference>
<dbReference type="InterPro" id="IPR026019">
    <property type="entry name" value="Ribul_P_3_epim"/>
</dbReference>
<dbReference type="AlphaFoldDB" id="A0A9D1Y324"/>
<comment type="cofactor">
    <cofactor evidence="5">
        <name>Fe(2+)</name>
        <dbReference type="ChEBI" id="CHEBI:29033"/>
    </cofactor>
</comment>
<dbReference type="SUPFAM" id="SSF51366">
    <property type="entry name" value="Ribulose-phoshate binding barrel"/>
    <property type="match status" value="1"/>
</dbReference>
<evidence type="ECO:0000313" key="16">
    <source>
        <dbReference type="Proteomes" id="UP000886751"/>
    </source>
</evidence>
<evidence type="ECO:0000256" key="10">
    <source>
        <dbReference type="HAMAP-Rule" id="MF_02227"/>
    </source>
</evidence>
<feature type="binding site" evidence="10 13">
    <location>
        <position position="176"/>
    </location>
    <ligand>
        <name>a divalent metal cation</name>
        <dbReference type="ChEBI" id="CHEBI:60240"/>
    </ligand>
</feature>
<evidence type="ECO:0000256" key="4">
    <source>
        <dbReference type="ARBA" id="ARBA00001947"/>
    </source>
</evidence>
<keyword evidence="9 10" id="KW-0413">Isomerase</keyword>
<evidence type="ECO:0000256" key="8">
    <source>
        <dbReference type="ARBA" id="ARBA00022723"/>
    </source>
</evidence>
<dbReference type="PIRSF" id="PIRSF001461">
    <property type="entry name" value="RPE"/>
    <property type="match status" value="1"/>
</dbReference>
<dbReference type="HAMAP" id="MF_02227">
    <property type="entry name" value="RPE"/>
    <property type="match status" value="1"/>
</dbReference>
<dbReference type="GO" id="GO:0046872">
    <property type="term" value="F:metal ion binding"/>
    <property type="evidence" value="ECO:0007669"/>
    <property type="project" value="UniProtKB-UniRule"/>
</dbReference>
<organism evidence="15 16">
    <name type="scientific">Candidatus Gemmiger excrementipullorum</name>
    <dbReference type="NCBI Taxonomy" id="2838610"/>
    <lineage>
        <taxon>Bacteria</taxon>
        <taxon>Bacillati</taxon>
        <taxon>Bacillota</taxon>
        <taxon>Clostridia</taxon>
        <taxon>Eubacteriales</taxon>
        <taxon>Gemmiger</taxon>
    </lineage>
</organism>
<comment type="cofactor">
    <cofactor evidence="3">
        <name>Co(2+)</name>
        <dbReference type="ChEBI" id="CHEBI:48828"/>
    </cofactor>
</comment>
<dbReference type="NCBIfam" id="NF004076">
    <property type="entry name" value="PRK05581.1-4"/>
    <property type="match status" value="1"/>
</dbReference>
<comment type="caution">
    <text evidence="15">The sequence shown here is derived from an EMBL/GenBank/DDBJ whole genome shotgun (WGS) entry which is preliminary data.</text>
</comment>
<feature type="binding site" evidence="10 13">
    <location>
        <position position="32"/>
    </location>
    <ligand>
        <name>a divalent metal cation</name>
        <dbReference type="ChEBI" id="CHEBI:60240"/>
    </ligand>
</feature>
<comment type="catalytic activity">
    <reaction evidence="1 10 11">
        <text>D-ribulose 5-phosphate = D-xylulose 5-phosphate</text>
        <dbReference type="Rhea" id="RHEA:13677"/>
        <dbReference type="ChEBI" id="CHEBI:57737"/>
        <dbReference type="ChEBI" id="CHEBI:58121"/>
        <dbReference type="EC" id="5.1.3.1"/>
    </reaction>
</comment>
<feature type="binding site" evidence="10">
    <location>
        <begin position="176"/>
        <end position="178"/>
    </location>
    <ligand>
        <name>substrate</name>
    </ligand>
</feature>
<dbReference type="EC" id="5.1.3.1" evidence="7 10"/>
<proteinExistence type="inferred from homology"/>
<dbReference type="InterPro" id="IPR011060">
    <property type="entry name" value="RibuloseP-bd_barrel"/>
</dbReference>
<keyword evidence="13" id="KW-0170">Cobalt</keyword>
<keyword evidence="10 11" id="KW-0119">Carbohydrate metabolism</keyword>
<feature type="active site" description="Proton donor" evidence="10 12">
    <location>
        <position position="176"/>
    </location>
</feature>
<keyword evidence="13" id="KW-0862">Zinc</keyword>
<evidence type="ECO:0000256" key="5">
    <source>
        <dbReference type="ARBA" id="ARBA00001954"/>
    </source>
</evidence>
<accession>A0A9D1Y324</accession>
<evidence type="ECO:0000256" key="6">
    <source>
        <dbReference type="ARBA" id="ARBA00009541"/>
    </source>
</evidence>
<evidence type="ECO:0000256" key="3">
    <source>
        <dbReference type="ARBA" id="ARBA00001941"/>
    </source>
</evidence>
<reference evidence="15" key="1">
    <citation type="journal article" date="2021" name="PeerJ">
        <title>Extensive microbial diversity within the chicken gut microbiome revealed by metagenomics and culture.</title>
        <authorList>
            <person name="Gilroy R."/>
            <person name="Ravi A."/>
            <person name="Getino M."/>
            <person name="Pursley I."/>
            <person name="Horton D.L."/>
            <person name="Alikhan N.F."/>
            <person name="Baker D."/>
            <person name="Gharbi K."/>
            <person name="Hall N."/>
            <person name="Watson M."/>
            <person name="Adriaenssens E.M."/>
            <person name="Foster-Nyarko E."/>
            <person name="Jarju S."/>
            <person name="Secka A."/>
            <person name="Antonio M."/>
            <person name="Oren A."/>
            <person name="Chaudhuri R.R."/>
            <person name="La Ragione R."/>
            <person name="Hildebrand F."/>
            <person name="Pallen M.J."/>
        </authorList>
    </citation>
    <scope>NUCLEOTIDE SEQUENCE</scope>
    <source>
        <strain evidence="15">ChiHecec2B26-7398</strain>
    </source>
</reference>